<dbReference type="GeneID" id="18267030"/>
<organism evidence="2 4">
    <name type="scientific">Buzura suppressaria nuclear polyhedrosis virus</name>
    <name type="common">BsNPV</name>
    <dbReference type="NCBI Taxonomy" id="74320"/>
    <lineage>
        <taxon>Viruses</taxon>
        <taxon>Viruses incertae sedis</taxon>
        <taxon>Naldaviricetes</taxon>
        <taxon>Lefavirales</taxon>
        <taxon>Baculoviridae</taxon>
        <taxon>Alphabaculovirus</taxon>
        <taxon>Alphabaculovirus busuppressariae</taxon>
    </lineage>
</organism>
<reference evidence="2 4" key="1">
    <citation type="journal article" date="1993" name="J. Gen. Virol.">
        <title>Nucleotide sequence of the Buzura suppressaria single nucleocapsid nuclear polyhedrosis virus polyhedrin gene.</title>
        <authorList>
            <person name="Hu Z.H."/>
            <person name="Liu M.F."/>
            <person name="Jin F."/>
            <person name="Wang Z.X."/>
            <person name="Liu X.Y."/>
            <person name="Li M.J."/>
            <person name="Liang B.F."/>
            <person name="Xie T.E."/>
        </authorList>
    </citation>
    <scope>NUCLEOTIDE SEQUENCE [LARGE SCALE GENOMIC DNA]</scope>
    <source>
        <strain evidence="2">Hubei</strain>
    </source>
</reference>
<organismHost>
    <name type="scientific">Lepidoptera</name>
    <name type="common">moths &amp; butterflies</name>
    <dbReference type="NCBI Taxonomy" id="7088"/>
</organismHost>
<dbReference type="EMBL" id="KM986882">
    <property type="protein sequence ID" value="AKN91083.1"/>
    <property type="molecule type" value="Genomic_DNA"/>
</dbReference>
<reference evidence="2 4" key="6">
    <citation type="journal article" date="2014" name="PLoS ONE">
        <title>Genome Sequence and Analysis of Buzura suppressaria Nucleopolyhedrovirus: A Group II Alphabaculovirus.</title>
        <authorList>
            <person name="Zhu Z."/>
            <person name="Yin F."/>
            <person name="Liu X."/>
            <person name="Hou D."/>
            <person name="Wang J."/>
            <person name="Zhang L."/>
            <person name="Arif B."/>
            <person name="Wang H."/>
            <person name="Deng F."/>
            <person name="Hu Z."/>
        </authorList>
    </citation>
    <scope>NUCLEOTIDE SEQUENCE [LARGE SCALE GENOMIC DNA]</scope>
    <source>
        <strain evidence="2">Hubei</strain>
    </source>
</reference>
<evidence type="ECO:0000313" key="3">
    <source>
        <dbReference type="EMBL" id="AKN91083.1"/>
    </source>
</evidence>
<protein>
    <submittedName>
        <fullName evidence="2">ORF-110</fullName>
    </submittedName>
    <submittedName>
        <fullName evidence="3">ORF-113</fullName>
    </submittedName>
</protein>
<dbReference type="EMBL" id="KF611977">
    <property type="protein sequence ID" value="AHH82699.1"/>
    <property type="molecule type" value="Genomic_DNA"/>
</dbReference>
<evidence type="ECO:0000313" key="4">
    <source>
        <dbReference type="Proteomes" id="UP000214366"/>
    </source>
</evidence>
<accession>W5VLD5</accession>
<reference evidence="2 4" key="3">
    <citation type="journal article" date="1998" name="J. Gen. Virol.">
        <title>The single-nucleocapsid nucleopolyhedrovirus of Buzura suppressaria encodes a P10 protein.</title>
        <authorList>
            <person name="van Oers M.M."/>
            <person name="Hu Z."/>
            <person name="Arif B.M."/>
            <person name="van Strien E.A."/>
            <person name="van Lent J.W."/>
            <person name="Vlak J.M."/>
        </authorList>
    </citation>
    <scope>NUCLEOTIDE SEQUENCE [LARGE SCALE GENOMIC DNA]</scope>
    <source>
        <strain evidence="2">Hubei</strain>
    </source>
</reference>
<dbReference type="Proteomes" id="UP000214366">
    <property type="component" value="Segment"/>
</dbReference>
<dbReference type="RefSeq" id="YP_009001887.1">
    <property type="nucleotide sequence ID" value="NC_023442.1"/>
</dbReference>
<evidence type="ECO:0000256" key="1">
    <source>
        <dbReference type="SAM" id="Phobius"/>
    </source>
</evidence>
<keyword evidence="1" id="KW-1133">Transmembrane helix</keyword>
<evidence type="ECO:0000313" key="2">
    <source>
        <dbReference type="EMBL" id="AHH82699.1"/>
    </source>
</evidence>
<reference evidence="2 4" key="4">
    <citation type="journal article" date="1998" name="J. Gen. Virol.">
        <title>Distinct gene arrangement in the Buzura suppressaria single-nucleocapsid nucleopolyhedrovirus genome.</title>
        <authorList>
            <person name="Hu Z.H."/>
            <person name="Arif B.M."/>
            <person name="Jin F."/>
            <person name="Martens J.W."/>
            <person name="Chen X.W."/>
            <person name="Sun J.S."/>
            <person name="Zuidema D."/>
            <person name="Goldbach R.W."/>
            <person name="Vlak J.M."/>
        </authorList>
    </citation>
    <scope>NUCLEOTIDE SEQUENCE [LARGE SCALE GENOMIC DNA]</scope>
    <source>
        <strain evidence="2">Hubei</strain>
    </source>
</reference>
<dbReference type="KEGG" id="vg:18267030"/>
<reference evidence="2 4" key="2">
    <citation type="journal article" date="1997" name="Virus Res.">
        <title>Characterization of the ecdysteroid UDP-glucosyltransferase gene of a single nucleocapsid nucleopolyhedrovirus of Buzura suppressaria.</title>
        <authorList>
            <person name="Hu Z.H."/>
            <person name="Broer R."/>
            <person name="Westerlaken J."/>
            <person name="Martens J.W."/>
            <person name="Jin F."/>
            <person name="Jehle J.A."/>
            <person name="Wang L.M."/>
            <person name="Vlak J.M."/>
        </authorList>
    </citation>
    <scope>NUCLEOTIDE SEQUENCE [LARGE SCALE GENOMIC DNA]</scope>
    <source>
        <strain evidence="2">Hubei</strain>
    </source>
</reference>
<sequence>MFSFYTVYYNKVIKVLITNDLFNYYNFVAKRLYHLIIAVYFKNIFKPSIVALLLD</sequence>
<feature type="transmembrane region" description="Helical" evidence="1">
    <location>
        <begin position="32"/>
        <end position="54"/>
    </location>
</feature>
<keyword evidence="4" id="KW-1185">Reference proteome</keyword>
<name>W5VLD5_NPVBS</name>
<reference evidence="3" key="7">
    <citation type="submission" date="2014-10" db="EMBL/GenBank/DDBJ databases">
        <authorList>
            <person name="Seo M.-J."/>
            <person name="Seok Y.J."/>
            <person name="Cha I.-T."/>
        </authorList>
    </citation>
    <scope>NUCLEOTIDE SEQUENCE</scope>
    <source>
        <strain evidence="3">Guangxi</strain>
    </source>
</reference>
<reference evidence="2 4" key="5">
    <citation type="journal article" date="1998" name="Virus Res.">
        <title>Genetic organization of the HindIII-I region of the single-nucleocapsid nucleopolyhedrovirus of Buzura suppressaria.</title>
        <authorList>
            <person name="Hu Z.H."/>
            <person name="Arif B.M."/>
            <person name="Sun J.S."/>
            <person name="Chen X.W."/>
            <person name="Zuidema D."/>
            <person name="Goldbach R.W."/>
            <person name="Vlak J.M."/>
        </authorList>
    </citation>
    <scope>NUCLEOTIDE SEQUENCE [LARGE SCALE GENOMIC DNA]</scope>
    <source>
        <strain evidence="2">Hubei</strain>
    </source>
</reference>
<keyword evidence="1" id="KW-0812">Transmembrane</keyword>
<keyword evidence="1" id="KW-0472">Membrane</keyword>
<proteinExistence type="predicted"/>